<dbReference type="FunFam" id="2.60.40.60:FF:000018">
    <property type="entry name" value="Protocadherin gamma c3"/>
    <property type="match status" value="1"/>
</dbReference>
<evidence type="ECO:0000256" key="2">
    <source>
        <dbReference type="ARBA" id="ARBA00022692"/>
    </source>
</evidence>
<reference evidence="12" key="1">
    <citation type="submission" date="2025-08" db="UniProtKB">
        <authorList>
            <consortium name="Ensembl"/>
        </authorList>
    </citation>
    <scope>IDENTIFICATION</scope>
</reference>
<evidence type="ECO:0000259" key="11">
    <source>
        <dbReference type="PROSITE" id="PS50268"/>
    </source>
</evidence>
<dbReference type="Pfam" id="PF00028">
    <property type="entry name" value="Cadherin"/>
    <property type="match status" value="2"/>
</dbReference>
<proteinExistence type="predicted"/>
<dbReference type="PANTHER" id="PTHR24028:SF114">
    <property type="entry name" value="PCDH2G3 PROTEIN-RELATED"/>
    <property type="match status" value="1"/>
</dbReference>
<dbReference type="AlphaFoldDB" id="A0A672SN60"/>
<keyword evidence="2" id="KW-0812">Transmembrane</keyword>
<dbReference type="SMART" id="SM00112">
    <property type="entry name" value="CA"/>
    <property type="match status" value="2"/>
</dbReference>
<dbReference type="InterPro" id="IPR015919">
    <property type="entry name" value="Cadherin-like_sf"/>
</dbReference>
<dbReference type="CDD" id="cd11304">
    <property type="entry name" value="Cadherin_repeat"/>
    <property type="match status" value="2"/>
</dbReference>
<evidence type="ECO:0000256" key="10">
    <source>
        <dbReference type="SAM" id="MobiDB-lite"/>
    </source>
</evidence>
<evidence type="ECO:0000256" key="3">
    <source>
        <dbReference type="ARBA" id="ARBA00022737"/>
    </source>
</evidence>
<dbReference type="PRINTS" id="PR00205">
    <property type="entry name" value="CADHERIN"/>
</dbReference>
<dbReference type="Gene3D" id="2.60.40.60">
    <property type="entry name" value="Cadherins"/>
    <property type="match status" value="3"/>
</dbReference>
<dbReference type="GO" id="GO:0007156">
    <property type="term" value="P:homophilic cell adhesion via plasma membrane adhesion molecules"/>
    <property type="evidence" value="ECO:0007669"/>
    <property type="project" value="InterPro"/>
</dbReference>
<dbReference type="Proteomes" id="UP000472262">
    <property type="component" value="Unassembled WGS sequence"/>
</dbReference>
<dbReference type="InterPro" id="IPR050174">
    <property type="entry name" value="Protocadherin/Cadherin-CA"/>
</dbReference>
<evidence type="ECO:0000256" key="9">
    <source>
        <dbReference type="PROSITE-ProRule" id="PRU00043"/>
    </source>
</evidence>
<dbReference type="InterPro" id="IPR002126">
    <property type="entry name" value="Cadherin-like_dom"/>
</dbReference>
<dbReference type="SUPFAM" id="SSF49313">
    <property type="entry name" value="Cadherin-like"/>
    <property type="match status" value="3"/>
</dbReference>
<dbReference type="PROSITE" id="PS00232">
    <property type="entry name" value="CADHERIN_1"/>
    <property type="match status" value="1"/>
</dbReference>
<dbReference type="Pfam" id="PF08266">
    <property type="entry name" value="Cadherin_2"/>
    <property type="match status" value="1"/>
</dbReference>
<protein>
    <recommendedName>
        <fullName evidence="11">Cadherin domain-containing protein</fullName>
    </recommendedName>
</protein>
<dbReference type="InParanoid" id="A0A672SN60"/>
<keyword evidence="13" id="KW-1185">Reference proteome</keyword>
<evidence type="ECO:0000256" key="6">
    <source>
        <dbReference type="ARBA" id="ARBA00022989"/>
    </source>
</evidence>
<evidence type="ECO:0000256" key="1">
    <source>
        <dbReference type="ARBA" id="ARBA00004167"/>
    </source>
</evidence>
<feature type="domain" description="Cadherin" evidence="11">
    <location>
        <begin position="168"/>
        <end position="276"/>
    </location>
</feature>
<reference evidence="12" key="2">
    <citation type="submission" date="2025-09" db="UniProtKB">
        <authorList>
            <consortium name="Ensembl"/>
        </authorList>
    </citation>
    <scope>IDENTIFICATION</scope>
</reference>
<keyword evidence="5" id="KW-0130">Cell adhesion</keyword>
<dbReference type="Ensembl" id="ENSSGRT00000110038.1">
    <property type="protein sequence ID" value="ENSSGRP00000103500.1"/>
    <property type="gene ID" value="ENSSGRG00000051371.1"/>
</dbReference>
<dbReference type="GO" id="GO:0005509">
    <property type="term" value="F:calcium ion binding"/>
    <property type="evidence" value="ECO:0007669"/>
    <property type="project" value="UniProtKB-UniRule"/>
</dbReference>
<dbReference type="GO" id="GO:0005886">
    <property type="term" value="C:plasma membrane"/>
    <property type="evidence" value="ECO:0007669"/>
    <property type="project" value="InterPro"/>
</dbReference>
<organism evidence="12 13">
    <name type="scientific">Sinocyclocheilus grahami</name>
    <name type="common">Dianchi golden-line fish</name>
    <name type="synonym">Barbus grahami</name>
    <dbReference type="NCBI Taxonomy" id="75366"/>
    <lineage>
        <taxon>Eukaryota</taxon>
        <taxon>Metazoa</taxon>
        <taxon>Chordata</taxon>
        <taxon>Craniata</taxon>
        <taxon>Vertebrata</taxon>
        <taxon>Euteleostomi</taxon>
        <taxon>Actinopterygii</taxon>
        <taxon>Neopterygii</taxon>
        <taxon>Teleostei</taxon>
        <taxon>Ostariophysi</taxon>
        <taxon>Cypriniformes</taxon>
        <taxon>Cyprinidae</taxon>
        <taxon>Cyprininae</taxon>
        <taxon>Sinocyclocheilus</taxon>
    </lineage>
</organism>
<evidence type="ECO:0000256" key="7">
    <source>
        <dbReference type="ARBA" id="ARBA00023136"/>
    </source>
</evidence>
<dbReference type="InterPro" id="IPR020894">
    <property type="entry name" value="Cadherin_CS"/>
</dbReference>
<dbReference type="InterPro" id="IPR013164">
    <property type="entry name" value="Cadherin_N"/>
</dbReference>
<evidence type="ECO:0000256" key="4">
    <source>
        <dbReference type="ARBA" id="ARBA00022837"/>
    </source>
</evidence>
<keyword evidence="6" id="KW-1133">Transmembrane helix</keyword>
<accession>A0A672SN60</accession>
<dbReference type="PROSITE" id="PS50268">
    <property type="entry name" value="CADHERIN_2"/>
    <property type="match status" value="2"/>
</dbReference>
<evidence type="ECO:0000256" key="8">
    <source>
        <dbReference type="ARBA" id="ARBA00023180"/>
    </source>
</evidence>
<dbReference type="OMA" id="RVACEMF"/>
<keyword evidence="4 9" id="KW-0106">Calcium</keyword>
<comment type="subcellular location">
    <subcellularLocation>
        <location evidence="1">Membrane</location>
        <topology evidence="1">Single-pass membrane protein</topology>
    </subcellularLocation>
</comment>
<evidence type="ECO:0000313" key="12">
    <source>
        <dbReference type="Ensembl" id="ENSSGRP00000103500.1"/>
    </source>
</evidence>
<feature type="domain" description="Cadherin" evidence="11">
    <location>
        <begin position="277"/>
        <end position="340"/>
    </location>
</feature>
<feature type="region of interest" description="Disordered" evidence="10">
    <location>
        <begin position="345"/>
        <end position="370"/>
    </location>
</feature>
<keyword evidence="7" id="KW-0472">Membrane</keyword>
<dbReference type="FunFam" id="2.60.40.60:FF:000006">
    <property type="entry name" value="Protocadherin alpha 2"/>
    <property type="match status" value="1"/>
</dbReference>
<sequence length="370" mass="40949">MQFLILTHSVAVHLQNNVSSIHVSPPRLLCHTQGFKLLSLFRVACEMFDLLFFVLVAHTAYGDVSYSFPEEMKRGFVIGNIAKDLGLDVNRLSSRKARIDTEGNRKQYCDINLNTGELIVAERIDREGLCGKKASCVVNHELVLESPLELHRFILNIEDINDNSPQFTESVVKFEIRESAVKGSRYLLDEAHDADIARNSVQSYTLQDNEHFILNVLTRENGRKYGELVLNKELDREQQKEVTLILTAVDGGTPPRSGTVAIHVSVLDANDNAPVFSQAVYKVSLPENSPLDTVVVTVSATDADEGQNGEVTYAFSHLSEIVRGAPMSSFLSINGDTGVIHAVRSHSQRVSSSKLRRGGGRGNSPQHLQL</sequence>
<evidence type="ECO:0000313" key="13">
    <source>
        <dbReference type="Proteomes" id="UP000472262"/>
    </source>
</evidence>
<dbReference type="GO" id="GO:0009653">
    <property type="term" value="P:anatomical structure morphogenesis"/>
    <property type="evidence" value="ECO:0007669"/>
    <property type="project" value="UniProtKB-ARBA"/>
</dbReference>
<name>A0A672SN60_SINGR</name>
<keyword evidence="8" id="KW-0325">Glycoprotein</keyword>
<dbReference type="PANTHER" id="PTHR24028">
    <property type="entry name" value="CADHERIN-87A"/>
    <property type="match status" value="1"/>
</dbReference>
<evidence type="ECO:0000256" key="5">
    <source>
        <dbReference type="ARBA" id="ARBA00022889"/>
    </source>
</evidence>
<keyword evidence="3" id="KW-0677">Repeat</keyword>